<evidence type="ECO:0000313" key="3">
    <source>
        <dbReference type="Proteomes" id="UP000596387"/>
    </source>
</evidence>
<gene>
    <name evidence="2" type="ORF">GQA70_22775</name>
</gene>
<proteinExistence type="predicted"/>
<sequence length="268" mass="28213">MGVAHLTALELSPAEFVEAAADAGFSAVGLRLAPAAPGALCYDVRPATAGHAALTAAMARTGVRVNEVEFVPLTPGIDLAALQPLLETGAALGARALTVSGDDPEPARLADTLARLAQMARPFGLRVDVEFMRWRVIGTYEDACALLDRAAQDNTGVLLDVLHLDRSGGDFAVPDLSATGPVRAVQLCDAPELRPSGDEATIHEAREGRLAPGQGVLPLHRLLSRLEPETYVSVEVPDAARPPEERLRRAAEAALAMLSRKDTPCPEV</sequence>
<dbReference type="PANTHER" id="PTHR12110">
    <property type="entry name" value="HYDROXYPYRUVATE ISOMERASE"/>
    <property type="match status" value="1"/>
</dbReference>
<dbReference type="SUPFAM" id="SSF51658">
    <property type="entry name" value="Xylose isomerase-like"/>
    <property type="match status" value="1"/>
</dbReference>
<dbReference type="PANTHER" id="PTHR12110:SF48">
    <property type="entry name" value="BLL3656 PROTEIN"/>
    <property type="match status" value="1"/>
</dbReference>
<dbReference type="InterPro" id="IPR036237">
    <property type="entry name" value="Xyl_isomerase-like_sf"/>
</dbReference>
<dbReference type="EMBL" id="CP047170">
    <property type="protein sequence ID" value="QRF69391.1"/>
    <property type="molecule type" value="Genomic_DNA"/>
</dbReference>
<dbReference type="Gene3D" id="3.20.20.150">
    <property type="entry name" value="Divalent-metal-dependent TIM barrel enzymes"/>
    <property type="match status" value="1"/>
</dbReference>
<dbReference type="InterPro" id="IPR013022">
    <property type="entry name" value="Xyl_isomerase-like_TIM-brl"/>
</dbReference>
<accession>A0ABX7FHJ4</accession>
<dbReference type="Pfam" id="PF01261">
    <property type="entry name" value="AP_endonuc_2"/>
    <property type="match status" value="1"/>
</dbReference>
<feature type="domain" description="Xylose isomerase-like TIM barrel" evidence="1">
    <location>
        <begin position="17"/>
        <end position="252"/>
    </location>
</feature>
<geneLocation type="plasmid" evidence="2 3">
    <name>p-SCP4</name>
</geneLocation>
<dbReference type="InterPro" id="IPR050312">
    <property type="entry name" value="IolE/XylAMocC-like"/>
</dbReference>
<protein>
    <submittedName>
        <fullName evidence="2">TIM barrel protein</fullName>
    </submittedName>
</protein>
<reference evidence="2 3" key="1">
    <citation type="submission" date="2019-12" db="EMBL/GenBank/DDBJ databases">
        <title>Complete Genome Sequence of a Quorum-Sensing Bacterium,Rhodobacteraceae bacterium C31, Isolated from a marine microalgae symbiotic bacteria.</title>
        <authorList>
            <person name="Zhang Y."/>
        </authorList>
    </citation>
    <scope>NUCLEOTIDE SEQUENCE [LARGE SCALE GENOMIC DNA]</scope>
    <source>
        <strain evidence="2 3">C31</strain>
        <plasmid evidence="2 3">p-SCP4</plasmid>
    </source>
</reference>
<name>A0ABX7FHJ4_9RHOB</name>
<dbReference type="Proteomes" id="UP000596387">
    <property type="component" value="Plasmid p-SCP4"/>
</dbReference>
<organism evidence="2 3">
    <name type="scientific">Ponticoccus alexandrii</name>
    <dbReference type="NCBI Taxonomy" id="1943633"/>
    <lineage>
        <taxon>Bacteria</taxon>
        <taxon>Pseudomonadati</taxon>
        <taxon>Pseudomonadota</taxon>
        <taxon>Alphaproteobacteria</taxon>
        <taxon>Rhodobacterales</taxon>
        <taxon>Roseobacteraceae</taxon>
        <taxon>Ponticoccus</taxon>
    </lineage>
</organism>
<keyword evidence="3" id="KW-1185">Reference proteome</keyword>
<evidence type="ECO:0000313" key="2">
    <source>
        <dbReference type="EMBL" id="QRF69391.1"/>
    </source>
</evidence>
<keyword evidence="2" id="KW-0614">Plasmid</keyword>
<evidence type="ECO:0000259" key="1">
    <source>
        <dbReference type="Pfam" id="PF01261"/>
    </source>
</evidence>